<evidence type="ECO:0000256" key="3">
    <source>
        <dbReference type="ARBA" id="ARBA00022574"/>
    </source>
</evidence>
<dbReference type="Gene3D" id="2.130.10.10">
    <property type="entry name" value="YVTN repeat-like/Quinoprotein amine dehydrogenase"/>
    <property type="match status" value="3"/>
</dbReference>
<dbReference type="PROSITE" id="PS50082">
    <property type="entry name" value="WD_REPEATS_2"/>
    <property type="match status" value="2"/>
</dbReference>
<comment type="similarity">
    <text evidence="6">Belongs to the WD repeat WDR6 family.</text>
</comment>
<comment type="caution">
    <text evidence="8">The sequence shown here is derived from an EMBL/GenBank/DDBJ whole genome shotgun (WGS) entry which is preliminary data.</text>
</comment>
<accession>A0AAJ0BE07</accession>
<evidence type="ECO:0000256" key="1">
    <source>
        <dbReference type="ARBA" id="ARBA00004496"/>
    </source>
</evidence>
<dbReference type="SUPFAM" id="SSF50978">
    <property type="entry name" value="WD40 repeat-like"/>
    <property type="match status" value="2"/>
</dbReference>
<evidence type="ECO:0000256" key="6">
    <source>
        <dbReference type="ARBA" id="ARBA00038255"/>
    </source>
</evidence>
<evidence type="ECO:0000256" key="7">
    <source>
        <dbReference type="PROSITE-ProRule" id="PRU00221"/>
    </source>
</evidence>
<comment type="subcellular location">
    <subcellularLocation>
        <location evidence="1">Cytoplasm</location>
    </subcellularLocation>
</comment>
<reference evidence="8" key="1">
    <citation type="submission" date="2023-06" db="EMBL/GenBank/DDBJ databases">
        <title>Genome-scale phylogeny and comparative genomics of the fungal order Sordariales.</title>
        <authorList>
            <consortium name="Lawrence Berkeley National Laboratory"/>
            <person name="Hensen N."/>
            <person name="Bonometti L."/>
            <person name="Westerberg I."/>
            <person name="Brannstrom I.O."/>
            <person name="Guillou S."/>
            <person name="Cros-Aarteil S."/>
            <person name="Calhoun S."/>
            <person name="Haridas S."/>
            <person name="Kuo A."/>
            <person name="Mondo S."/>
            <person name="Pangilinan J."/>
            <person name="Riley R."/>
            <person name="Labutti K."/>
            <person name="Andreopoulos B."/>
            <person name="Lipzen A."/>
            <person name="Chen C."/>
            <person name="Yanf M."/>
            <person name="Daum C."/>
            <person name="Ng V."/>
            <person name="Clum A."/>
            <person name="Steindorff A."/>
            <person name="Ohm R."/>
            <person name="Martin F."/>
            <person name="Silar P."/>
            <person name="Natvig D."/>
            <person name="Lalanne C."/>
            <person name="Gautier V."/>
            <person name="Ament-Velasquez S.L."/>
            <person name="Kruys A."/>
            <person name="Hutchinson M.I."/>
            <person name="Powell A.J."/>
            <person name="Barry K."/>
            <person name="Miller A.N."/>
            <person name="Grigoriev I.V."/>
            <person name="Debuchy R."/>
            <person name="Gladieux P."/>
            <person name="Thoren M.H."/>
            <person name="Johannesson H."/>
        </authorList>
    </citation>
    <scope>NUCLEOTIDE SEQUENCE</scope>
    <source>
        <strain evidence="8">PSN4</strain>
    </source>
</reference>
<keyword evidence="4" id="KW-0819">tRNA processing</keyword>
<dbReference type="EMBL" id="MU839834">
    <property type="protein sequence ID" value="KAK1755047.1"/>
    <property type="molecule type" value="Genomic_DNA"/>
</dbReference>
<organism evidence="8 9">
    <name type="scientific">Echria macrotheca</name>
    <dbReference type="NCBI Taxonomy" id="438768"/>
    <lineage>
        <taxon>Eukaryota</taxon>
        <taxon>Fungi</taxon>
        <taxon>Dikarya</taxon>
        <taxon>Ascomycota</taxon>
        <taxon>Pezizomycotina</taxon>
        <taxon>Sordariomycetes</taxon>
        <taxon>Sordariomycetidae</taxon>
        <taxon>Sordariales</taxon>
        <taxon>Schizotheciaceae</taxon>
        <taxon>Echria</taxon>
    </lineage>
</organism>
<feature type="repeat" description="WD" evidence="7">
    <location>
        <begin position="218"/>
        <end position="267"/>
    </location>
</feature>
<sequence>MKIKANVKFRELAPKLQHSYLLNPITALAFYHGIPSRDILLAGEDAWLKVFDVDSNRLLSQLRIFHSQSIHGIHIPSSEYVTKETSHILIWGGHSVAVLSVQSLQDLIEERAPAPPQELRAPDWIYDGIIYSSSGMTIGALITAHNEIVPVLAGPDGQTFSFGELTSPSRPILYSANLCLVSPDKVLVAAGTVFGEIIVWKYYLDNDINTRWEVLFVFTGHEGSIFGVSISPELELSPGVKVRLLASCSDDRTIRIWDVTDHPDTASNTDTASHPQALGVARETGFGGNSEAKVENSNDSLRCLAVEMGHVSRIWHARFTGRRNHHLPEPSPVEIYSFGEDSTRQRWELSLDVSRLSNSSQRRPVAGEGRKLSPELDRIGTLRNCGTSTCHIGKNIWSTALSTRGDSWLIASGGADGRIMVSGGRHGITTSASGDDATKHTEAQSSGYYDIDNNLVFQDFIKSVQTSSSGSVEAAPADAEEDKDTFHRYTFLSDDMVLATSARGRIFIGTILQSVGWKEVLVPRAVQTDLTSFHVVKSPLPGIAIIGSASGKIYLYSSSFGVKELAQFSSKVTDLILVGKDGQKPSRGGLFETNTVMVTILGQNHATMLSFDPATGTLTSNGLKTVVFDHNYSHYVLTSAALCGDKLLLGSRVGALTLYETAGDKFTVIDSRKDSNSKDAITSILPLPGSSTSFLTTSRDGKYRIYTISSSETLLSLVLQHEISPPMGIIEGASFTASSPRRDSSSSSSSSPDLILYGFRGQNFVAWNETARQELVSIECGGAHRPFSYVSRVTDPGQLRFVFTKVAHMRFYSQSRPALRVLKEGAHGREIRAVAVSNGTGYIATAAEDTTIRIWKYRDDDDNDDGGGGGSDPLLLRRRIECLAVLEKHSAGIQCLRWHGAEYLLSSAGNEELYIWRIARLDSAYQALAVVCEAVYPDRSVDGDLRIMNLDVRDADEGAMLISLVLSNSTLRTYRYSKDEGFQLLATGRYTGACLTQIRHLGAGDNNGGKIHVLTAATDGYLGIWSAASAQQPGGGEFSLAAVTKIHQSAVKSLDLVVHRGSEILVVTGGDDNAIGFVELVWMDERREFVVRSKSRVKSAHAAAVTGLSVLGTGEEEDDDHGTVEVATASNDQRVKVWRAKWSDGGGGVKVALVANRYSSVADAGDVEDIAPARVMVGGVGMEVWEVVGK</sequence>
<proteinExistence type="inferred from homology"/>
<dbReference type="PROSITE" id="PS50294">
    <property type="entry name" value="WD_REPEATS_REGION"/>
    <property type="match status" value="2"/>
</dbReference>
<dbReference type="InterPro" id="IPR001680">
    <property type="entry name" value="WD40_rpt"/>
</dbReference>
<dbReference type="SMART" id="SM00320">
    <property type="entry name" value="WD40"/>
    <property type="match status" value="8"/>
</dbReference>
<dbReference type="InterPro" id="IPR051973">
    <property type="entry name" value="tRNA_Anticodon_Mtase-Reg"/>
</dbReference>
<evidence type="ECO:0000313" key="8">
    <source>
        <dbReference type="EMBL" id="KAK1755047.1"/>
    </source>
</evidence>
<dbReference type="InterPro" id="IPR015943">
    <property type="entry name" value="WD40/YVTN_repeat-like_dom_sf"/>
</dbReference>
<dbReference type="SUPFAM" id="SSF82171">
    <property type="entry name" value="DPP6 N-terminal domain-like"/>
    <property type="match status" value="1"/>
</dbReference>
<keyword evidence="9" id="KW-1185">Reference proteome</keyword>
<dbReference type="Proteomes" id="UP001239445">
    <property type="component" value="Unassembled WGS sequence"/>
</dbReference>
<keyword evidence="5" id="KW-0677">Repeat</keyword>
<dbReference type="PANTHER" id="PTHR14344:SF3">
    <property type="entry name" value="WD REPEAT-CONTAINING PROTEIN 6"/>
    <property type="match status" value="1"/>
</dbReference>
<evidence type="ECO:0000256" key="4">
    <source>
        <dbReference type="ARBA" id="ARBA00022694"/>
    </source>
</evidence>
<dbReference type="AlphaFoldDB" id="A0AAJ0BE07"/>
<name>A0AAJ0BE07_9PEZI</name>
<keyword evidence="2" id="KW-0963">Cytoplasm</keyword>
<dbReference type="PANTHER" id="PTHR14344">
    <property type="entry name" value="WD REPEAT PROTEIN"/>
    <property type="match status" value="1"/>
</dbReference>
<dbReference type="InterPro" id="IPR036322">
    <property type="entry name" value="WD40_repeat_dom_sf"/>
</dbReference>
<dbReference type="Pfam" id="PF00400">
    <property type="entry name" value="WD40"/>
    <property type="match status" value="3"/>
</dbReference>
<evidence type="ECO:0000256" key="5">
    <source>
        <dbReference type="ARBA" id="ARBA00022737"/>
    </source>
</evidence>
<dbReference type="PROSITE" id="PS00678">
    <property type="entry name" value="WD_REPEATS_1"/>
    <property type="match status" value="1"/>
</dbReference>
<dbReference type="GO" id="GO:0030488">
    <property type="term" value="P:tRNA methylation"/>
    <property type="evidence" value="ECO:0007669"/>
    <property type="project" value="TreeGrafter"/>
</dbReference>
<protein>
    <submittedName>
        <fullName evidence="8">WD40-repeat-containing domain protein</fullName>
    </submittedName>
</protein>
<dbReference type="InterPro" id="IPR019775">
    <property type="entry name" value="WD40_repeat_CS"/>
</dbReference>
<gene>
    <name evidence="8" type="ORF">QBC47DRAFT_361087</name>
</gene>
<evidence type="ECO:0000313" key="9">
    <source>
        <dbReference type="Proteomes" id="UP001239445"/>
    </source>
</evidence>
<keyword evidence="3 7" id="KW-0853">WD repeat</keyword>
<dbReference type="GO" id="GO:0005737">
    <property type="term" value="C:cytoplasm"/>
    <property type="evidence" value="ECO:0007669"/>
    <property type="project" value="UniProtKB-SubCell"/>
</dbReference>
<evidence type="ECO:0000256" key="2">
    <source>
        <dbReference type="ARBA" id="ARBA00022490"/>
    </source>
</evidence>
<feature type="repeat" description="WD" evidence="7">
    <location>
        <begin position="824"/>
        <end position="865"/>
    </location>
</feature>